<sequence>MAVDTNVRRAARARASLEYLDERGAVDEYISIADVWEATRQRVPFTEHEAELVRKGRPRGESDWRWSSADLAAAGWLRKHPDGSGRWAITESGQQALRDYPGDELHAEATRRYAAGRVELQSAITAALPNTWVSTDNAQRKLLEAARVWVEQSLQRGGSIFSPGRDIWSTENVTRLHDVWSNAEKTEGKNFIENVSLQLDGESDDVKLLMVEIVAMQILPISTAIGHAKKSEKVNALLDLMEHKVSIPALFDDAFGGGAFNPGTGMLSRVNYAVTIILNMAKAWVDFDVDVQQSTLADPLRWRDFILSVDGDEFPTQRWSLMYLVHPGFFGPVVSTDHRRRIRHAFIGEIGGSFSEDADADLQRITIALQQKNGKPVDFYKSPFRETWQDAPRDVAEPFASEEATAPRTDVEDDPRGFRPEGIDTAALSDELKLDEQWIARVIDALHRRGQIILYGPPGTGKTHVAKALTKALTGKTEAARRIQFHPSYTYEDFFAGYRPREKNGQLVFELTKGPLSRIADDARRDPDITHVLMIDEINRANLSKVFGELYYLLEYRDEPIDLLYAGSGTDGGDTFSLPPNVVIIGTMNTADRSIALLDSAMRRRFSFFELHPDVPPVAGILDRWTTAHPQPIDVSALFAELNSRIRDREDRIGPSHLLRREALSETVLEAIWAENLMPLLEERHLGSGVDVHTTFALSVLLEKIVKPSPAEVGEQADTDDVPET</sequence>
<name>A0ABV5EU65_9MICO</name>
<dbReference type="InterPro" id="IPR003593">
    <property type="entry name" value="AAA+_ATPase"/>
</dbReference>
<feature type="region of interest" description="Disordered" evidence="1">
    <location>
        <begin position="398"/>
        <end position="418"/>
    </location>
</feature>
<dbReference type="Proteomes" id="UP001589643">
    <property type="component" value="Unassembled WGS sequence"/>
</dbReference>
<dbReference type="EMBL" id="JBHLHV010000002">
    <property type="protein sequence ID" value="MFB8893507.1"/>
    <property type="molecule type" value="Genomic_DNA"/>
</dbReference>
<comment type="caution">
    <text evidence="3">The sequence shown here is derived from an EMBL/GenBank/DDBJ whole genome shotgun (WGS) entry which is preliminary data.</text>
</comment>
<feature type="domain" description="AAA+ ATPase" evidence="2">
    <location>
        <begin position="448"/>
        <end position="616"/>
    </location>
</feature>
<reference evidence="3 4" key="1">
    <citation type="submission" date="2024-08" db="EMBL/GenBank/DDBJ databases">
        <title>Heavy metals resistant antinobacteria isolated from wastewater.</title>
        <authorList>
            <person name="Roman Ponce B."/>
            <person name="Blanco Mercado M.A."/>
            <person name="Avila Aldana I.N."/>
            <person name="Morales Arrieta S."/>
        </authorList>
    </citation>
    <scope>NUCLEOTIDE SEQUENCE [LARGE SCALE GENOMIC DNA]</scope>
    <source>
        <strain evidence="4">sma-1</strain>
    </source>
</reference>
<protein>
    <submittedName>
        <fullName evidence="3">McrB family protein</fullName>
    </submittedName>
</protein>
<evidence type="ECO:0000256" key="1">
    <source>
        <dbReference type="SAM" id="MobiDB-lite"/>
    </source>
</evidence>
<evidence type="ECO:0000259" key="2">
    <source>
        <dbReference type="SMART" id="SM00382"/>
    </source>
</evidence>
<accession>A0ABV5EU65</accession>
<dbReference type="SMART" id="SM00382">
    <property type="entry name" value="AAA"/>
    <property type="match status" value="1"/>
</dbReference>
<dbReference type="PANTHER" id="PTHR37291:SF1">
    <property type="entry name" value="TYPE IV METHYL-DIRECTED RESTRICTION ENZYME ECOKMCRB SUBUNIT"/>
    <property type="match status" value="1"/>
</dbReference>
<dbReference type="InterPro" id="IPR011704">
    <property type="entry name" value="ATPase_dyneun-rel_AAA"/>
</dbReference>
<evidence type="ECO:0000313" key="3">
    <source>
        <dbReference type="EMBL" id="MFB8893507.1"/>
    </source>
</evidence>
<dbReference type="Pfam" id="PF07728">
    <property type="entry name" value="AAA_5"/>
    <property type="match status" value="1"/>
</dbReference>
<dbReference type="InterPro" id="IPR052934">
    <property type="entry name" value="Methyl-DNA_Rec/Restrict_Enz"/>
</dbReference>
<organism evidence="3 4">
    <name type="scientific">Microbacterium plantarum</name>
    <dbReference type="NCBI Taxonomy" id="1816425"/>
    <lineage>
        <taxon>Bacteria</taxon>
        <taxon>Bacillati</taxon>
        <taxon>Actinomycetota</taxon>
        <taxon>Actinomycetes</taxon>
        <taxon>Micrococcales</taxon>
        <taxon>Microbacteriaceae</taxon>
        <taxon>Microbacterium</taxon>
    </lineage>
</organism>
<dbReference type="CDD" id="cd00009">
    <property type="entry name" value="AAA"/>
    <property type="match status" value="1"/>
</dbReference>
<evidence type="ECO:0000313" key="4">
    <source>
        <dbReference type="Proteomes" id="UP001589643"/>
    </source>
</evidence>
<dbReference type="RefSeq" id="WP_378719168.1">
    <property type="nucleotide sequence ID" value="NZ_JBHLHV010000002.1"/>
</dbReference>
<dbReference type="SUPFAM" id="SSF52540">
    <property type="entry name" value="P-loop containing nucleoside triphosphate hydrolases"/>
    <property type="match status" value="1"/>
</dbReference>
<keyword evidence="4" id="KW-1185">Reference proteome</keyword>
<gene>
    <name evidence="3" type="ORF">AB7P39_11710</name>
</gene>
<proteinExistence type="predicted"/>
<dbReference type="PANTHER" id="PTHR37291">
    <property type="entry name" value="5-METHYLCYTOSINE-SPECIFIC RESTRICTION ENZYME B"/>
    <property type="match status" value="1"/>
</dbReference>
<dbReference type="InterPro" id="IPR027417">
    <property type="entry name" value="P-loop_NTPase"/>
</dbReference>
<dbReference type="Gene3D" id="3.40.50.300">
    <property type="entry name" value="P-loop containing nucleotide triphosphate hydrolases"/>
    <property type="match status" value="1"/>
</dbReference>